<protein>
    <submittedName>
        <fullName evidence="2">Protein-tyrosine-phosphatase</fullName>
    </submittedName>
</protein>
<accession>A0A348FVY1</accession>
<dbReference type="EMBL" id="AP018907">
    <property type="protein sequence ID" value="BBF91464.1"/>
    <property type="molecule type" value="Genomic_DNA"/>
</dbReference>
<proteinExistence type="predicted"/>
<evidence type="ECO:0000313" key="3">
    <source>
        <dbReference type="Proteomes" id="UP000266934"/>
    </source>
</evidence>
<dbReference type="SUPFAM" id="SSF52799">
    <property type="entry name" value="(Phosphotyrosine protein) phosphatases II"/>
    <property type="match status" value="1"/>
</dbReference>
<dbReference type="PROSITE" id="PS50056">
    <property type="entry name" value="TYR_PHOSPHATASE_2"/>
    <property type="match status" value="1"/>
</dbReference>
<dbReference type="InterPro" id="IPR029021">
    <property type="entry name" value="Prot-tyrosine_phosphatase-like"/>
</dbReference>
<dbReference type="KEGG" id="blag:BLTE_01490"/>
<evidence type="ECO:0000259" key="1">
    <source>
        <dbReference type="PROSITE" id="PS50056"/>
    </source>
</evidence>
<dbReference type="InterPro" id="IPR016130">
    <property type="entry name" value="Tyr_Pase_AS"/>
</dbReference>
<dbReference type="InterPro" id="IPR000242">
    <property type="entry name" value="PTP_cat"/>
</dbReference>
<sequence length="175" mass="18374">MSQVCSIHVCSLARLHDTVATTGARHVVTLINAATSVARPAAIAESNHLFIGINDIVEEVPGFVAPGEAHVVRLLHFVRAWHAERAAPLVVHCWAGISRSTAAAFTTVCALAPGRDELEIARALRAASPTATPNLRIVRHADALLGRGGRMVAAVEAIGRGVESPEGTPFSLSLD</sequence>
<evidence type="ECO:0000313" key="2">
    <source>
        <dbReference type="EMBL" id="BBF91464.1"/>
    </source>
</evidence>
<dbReference type="Gene3D" id="3.90.190.10">
    <property type="entry name" value="Protein tyrosine phosphatase superfamily"/>
    <property type="match status" value="1"/>
</dbReference>
<dbReference type="Pfam" id="PF00102">
    <property type="entry name" value="Y_phosphatase"/>
    <property type="match status" value="1"/>
</dbReference>
<dbReference type="GO" id="GO:0004725">
    <property type="term" value="F:protein tyrosine phosphatase activity"/>
    <property type="evidence" value="ECO:0007669"/>
    <property type="project" value="InterPro"/>
</dbReference>
<dbReference type="PROSITE" id="PS00383">
    <property type="entry name" value="TYR_PHOSPHATASE_1"/>
    <property type="match status" value="1"/>
</dbReference>
<keyword evidence="3" id="KW-1185">Reference proteome</keyword>
<dbReference type="RefSeq" id="WP_126396698.1">
    <property type="nucleotide sequence ID" value="NZ_AP018907.1"/>
</dbReference>
<dbReference type="AlphaFoldDB" id="A0A348FVY1"/>
<dbReference type="InterPro" id="IPR000387">
    <property type="entry name" value="Tyr_Pase_dom"/>
</dbReference>
<dbReference type="Proteomes" id="UP000266934">
    <property type="component" value="Chromosome"/>
</dbReference>
<feature type="domain" description="Tyrosine specific protein phosphatases" evidence="1">
    <location>
        <begin position="72"/>
        <end position="129"/>
    </location>
</feature>
<dbReference type="OrthoDB" id="437665at2"/>
<reference evidence="2 3" key="1">
    <citation type="submission" date="2018-08" db="EMBL/GenBank/DDBJ databases">
        <title>Complete genome sequencing of Blastochloris tepida GI.</title>
        <authorList>
            <person name="Tsukatani Y."/>
            <person name="Mori H."/>
        </authorList>
    </citation>
    <scope>NUCLEOTIDE SEQUENCE [LARGE SCALE GENOMIC DNA]</scope>
    <source>
        <strain evidence="2 3">GI</strain>
    </source>
</reference>
<gene>
    <name evidence="2" type="ORF">BLTE_01490</name>
</gene>
<name>A0A348FVY1_9HYPH</name>
<organism evidence="2 3">
    <name type="scientific">Blastochloris tepida</name>
    <dbReference type="NCBI Taxonomy" id="2233851"/>
    <lineage>
        <taxon>Bacteria</taxon>
        <taxon>Pseudomonadati</taxon>
        <taxon>Pseudomonadota</taxon>
        <taxon>Alphaproteobacteria</taxon>
        <taxon>Hyphomicrobiales</taxon>
        <taxon>Blastochloridaceae</taxon>
        <taxon>Blastochloris</taxon>
    </lineage>
</organism>